<dbReference type="InterPro" id="IPR043198">
    <property type="entry name" value="Cyclin/Ssn8"/>
</dbReference>
<name>A0A0F4ZBI3_9PEZI</name>
<dbReference type="FunFam" id="1.10.472.10:FF:000072">
    <property type="entry name" value="Cyclin Pch1"/>
    <property type="match status" value="1"/>
</dbReference>
<keyword evidence="7" id="KW-1185">Reference proteome</keyword>
<feature type="compositionally biased region" description="Polar residues" evidence="4">
    <location>
        <begin position="95"/>
        <end position="108"/>
    </location>
</feature>
<dbReference type="PANTHER" id="PTHR10026">
    <property type="entry name" value="CYCLIN"/>
    <property type="match status" value="1"/>
</dbReference>
<evidence type="ECO:0000256" key="4">
    <source>
        <dbReference type="SAM" id="MobiDB-lite"/>
    </source>
</evidence>
<dbReference type="InterPro" id="IPR006671">
    <property type="entry name" value="Cyclin_N"/>
</dbReference>
<feature type="region of interest" description="Disordered" evidence="4">
    <location>
        <begin position="384"/>
        <end position="407"/>
    </location>
</feature>
<evidence type="ECO:0000256" key="3">
    <source>
        <dbReference type="RuleBase" id="RU000383"/>
    </source>
</evidence>
<dbReference type="Proteomes" id="UP000033483">
    <property type="component" value="Unassembled WGS sequence"/>
</dbReference>
<dbReference type="InterPro" id="IPR013763">
    <property type="entry name" value="Cyclin-like_dom"/>
</dbReference>
<feature type="compositionally biased region" description="Low complexity" evidence="4">
    <location>
        <begin position="25"/>
        <end position="47"/>
    </location>
</feature>
<evidence type="ECO:0000313" key="6">
    <source>
        <dbReference type="EMBL" id="KKA27506.1"/>
    </source>
</evidence>
<evidence type="ECO:0000313" key="7">
    <source>
        <dbReference type="Proteomes" id="UP000033483"/>
    </source>
</evidence>
<feature type="compositionally biased region" description="Basic and acidic residues" evidence="4">
    <location>
        <begin position="8"/>
        <end position="24"/>
    </location>
</feature>
<evidence type="ECO:0000256" key="1">
    <source>
        <dbReference type="ARBA" id="ARBA00008638"/>
    </source>
</evidence>
<dbReference type="CDD" id="cd20546">
    <property type="entry name" value="CYCLIN_SpCG1C_ScCTK2-like_rpt2"/>
    <property type="match status" value="1"/>
</dbReference>
<feature type="compositionally biased region" description="Pro residues" evidence="4">
    <location>
        <begin position="80"/>
        <end position="91"/>
    </location>
</feature>
<sequence>MASVEPYRPPHEEYRAPTESKPESDSAASVLPAAPSPPASSRKSPPSVDESTKPAASNGPKTQPGRAAQPTAQAEGHRSGPPPDATIPQRPPKTMVSQGPPTVRVSQSHELQPVTIDMNLVSSPQWYFTEAETLSTPSVLDGISPAEERLRRAKGINFIYQAGALLELPQMTLWVAGVFFHRFYMRYSLVENKMGVHHYNIAATALFLANKTEEICRKTKEIIIAVAKVGHKNPNLIIDEQSKEYWRWRDSILTYEELMLELLTFDLQVDNPYDSIRKLMTRLNIFHNRSMRQAAWAFCNDTGMTCLPLILPARDIAVAAIFFASVHTQQQIDDVNGKAWWDFLYGDEARCALAIRTLVRFYEENPLRRQTPALSSPQFDLANTRRRAHTASLSPGPPVSPRSASASVSASASASMSMSMSASVNTPLASTSNGNGAGSVSGKEAVSPAPLSLKRQGSMSEDGDGGVAKRPRTTTTAAEAAAEREQGELSE</sequence>
<proteinExistence type="inferred from homology"/>
<dbReference type="EMBL" id="LAEV01001664">
    <property type="protein sequence ID" value="KKA27506.1"/>
    <property type="molecule type" value="Genomic_DNA"/>
</dbReference>
<accession>A0A0F4ZBI3</accession>
<feature type="compositionally biased region" description="Basic and acidic residues" evidence="4">
    <location>
        <begin position="481"/>
        <end position="491"/>
    </location>
</feature>
<gene>
    <name evidence="6" type="ORF">TD95_001815</name>
</gene>
<dbReference type="OrthoDB" id="25002at2759"/>
<feature type="domain" description="Cyclin-like" evidence="5">
    <location>
        <begin position="157"/>
        <end position="261"/>
    </location>
</feature>
<feature type="region of interest" description="Disordered" evidence="4">
    <location>
        <begin position="424"/>
        <end position="491"/>
    </location>
</feature>
<dbReference type="GO" id="GO:0016538">
    <property type="term" value="F:cyclin-dependent protein serine/threonine kinase regulator activity"/>
    <property type="evidence" value="ECO:0007669"/>
    <property type="project" value="InterPro"/>
</dbReference>
<evidence type="ECO:0000256" key="2">
    <source>
        <dbReference type="ARBA" id="ARBA00014912"/>
    </source>
</evidence>
<reference evidence="6 7" key="1">
    <citation type="submission" date="2015-03" db="EMBL/GenBank/DDBJ databases">
        <authorList>
            <person name="Radwan O."/>
            <person name="Al-Naeli F.A."/>
            <person name="Rendon G.A."/>
            <person name="Fields C."/>
        </authorList>
    </citation>
    <scope>NUCLEOTIDE SEQUENCE [LARGE SCALE GENOMIC DNA]</scope>
    <source>
        <strain evidence="6">CR-DP1</strain>
    </source>
</reference>
<dbReference type="AlphaFoldDB" id="A0A0F4ZBI3"/>
<dbReference type="Gene3D" id="1.10.472.10">
    <property type="entry name" value="Cyclin-like"/>
    <property type="match status" value="2"/>
</dbReference>
<dbReference type="SMART" id="SM00385">
    <property type="entry name" value="CYCLIN"/>
    <property type="match status" value="1"/>
</dbReference>
<keyword evidence="3" id="KW-0195">Cyclin</keyword>
<comment type="similarity">
    <text evidence="1">Belongs to the cyclin family. Cyclin C subfamily.</text>
</comment>
<evidence type="ECO:0000259" key="5">
    <source>
        <dbReference type="SMART" id="SM00385"/>
    </source>
</evidence>
<dbReference type="SUPFAM" id="SSF47954">
    <property type="entry name" value="Cyclin-like"/>
    <property type="match status" value="2"/>
</dbReference>
<feature type="region of interest" description="Disordered" evidence="4">
    <location>
        <begin position="1"/>
        <end position="108"/>
    </location>
</feature>
<dbReference type="GO" id="GO:0006357">
    <property type="term" value="P:regulation of transcription by RNA polymerase II"/>
    <property type="evidence" value="ECO:0007669"/>
    <property type="project" value="InterPro"/>
</dbReference>
<feature type="compositionally biased region" description="Polar residues" evidence="4">
    <location>
        <begin position="425"/>
        <end position="434"/>
    </location>
</feature>
<comment type="caution">
    <text evidence="6">The sequence shown here is derived from an EMBL/GenBank/DDBJ whole genome shotgun (WGS) entry which is preliminary data.</text>
</comment>
<protein>
    <recommendedName>
        <fullName evidence="2">RNA polymerase II holoenzyme cyclin-like subunit</fullName>
    </recommendedName>
</protein>
<dbReference type="InterPro" id="IPR036915">
    <property type="entry name" value="Cyclin-like_sf"/>
</dbReference>
<dbReference type="Pfam" id="PF00134">
    <property type="entry name" value="Cyclin_N"/>
    <property type="match status" value="1"/>
</dbReference>
<organism evidence="6 7">
    <name type="scientific">Thielaviopsis punctulata</name>
    <dbReference type="NCBI Taxonomy" id="72032"/>
    <lineage>
        <taxon>Eukaryota</taxon>
        <taxon>Fungi</taxon>
        <taxon>Dikarya</taxon>
        <taxon>Ascomycota</taxon>
        <taxon>Pezizomycotina</taxon>
        <taxon>Sordariomycetes</taxon>
        <taxon>Hypocreomycetidae</taxon>
        <taxon>Microascales</taxon>
        <taxon>Ceratocystidaceae</taxon>
        <taxon>Thielaviopsis</taxon>
    </lineage>
</organism>